<evidence type="ECO:0000256" key="9">
    <source>
        <dbReference type="ARBA" id="ARBA00040743"/>
    </source>
</evidence>
<keyword evidence="7" id="KW-0143">Chaperone</keyword>
<evidence type="ECO:0000256" key="3">
    <source>
        <dbReference type="ARBA" id="ARBA00022519"/>
    </source>
</evidence>
<evidence type="ECO:0000256" key="8">
    <source>
        <dbReference type="ARBA" id="ARBA00038408"/>
    </source>
</evidence>
<feature type="domain" description="PpiC" evidence="13">
    <location>
        <begin position="338"/>
        <end position="435"/>
    </location>
</feature>
<keyword evidence="5 12" id="KW-1133">Transmembrane helix</keyword>
<accession>A0A9X2Q1N6</accession>
<proteinExistence type="inferred from homology"/>
<keyword evidence="6 12" id="KW-0472">Membrane</keyword>
<dbReference type="EMBL" id="JANUAU010000002">
    <property type="protein sequence ID" value="MCS3676720.1"/>
    <property type="molecule type" value="Genomic_DNA"/>
</dbReference>
<feature type="transmembrane region" description="Helical" evidence="12">
    <location>
        <begin position="12"/>
        <end position="29"/>
    </location>
</feature>
<dbReference type="GO" id="GO:0003755">
    <property type="term" value="F:peptidyl-prolyl cis-trans isomerase activity"/>
    <property type="evidence" value="ECO:0007669"/>
    <property type="project" value="UniProtKB-KW"/>
</dbReference>
<keyword evidence="11 14" id="KW-0413">Isomerase</keyword>
<evidence type="ECO:0000256" key="7">
    <source>
        <dbReference type="ARBA" id="ARBA00023186"/>
    </source>
</evidence>
<name>A0A9X2Q1N6_9BACT</name>
<evidence type="ECO:0000259" key="13">
    <source>
        <dbReference type="PROSITE" id="PS50198"/>
    </source>
</evidence>
<evidence type="ECO:0000313" key="14">
    <source>
        <dbReference type="EMBL" id="MCS3676720.1"/>
    </source>
</evidence>
<organism evidence="14 15">
    <name type="scientific">Salinibacter ruber</name>
    <dbReference type="NCBI Taxonomy" id="146919"/>
    <lineage>
        <taxon>Bacteria</taxon>
        <taxon>Pseudomonadati</taxon>
        <taxon>Rhodothermota</taxon>
        <taxon>Rhodothermia</taxon>
        <taxon>Rhodothermales</taxon>
        <taxon>Salinibacteraceae</taxon>
        <taxon>Salinibacter</taxon>
    </lineage>
</organism>
<dbReference type="SUPFAM" id="SSF54534">
    <property type="entry name" value="FKBP-like"/>
    <property type="match status" value="1"/>
</dbReference>
<dbReference type="InterPro" id="IPR027304">
    <property type="entry name" value="Trigger_fact/SurA_dom_sf"/>
</dbReference>
<dbReference type="Pfam" id="PF13145">
    <property type="entry name" value="Rotamase_2"/>
    <property type="match status" value="2"/>
</dbReference>
<evidence type="ECO:0000256" key="11">
    <source>
        <dbReference type="PROSITE-ProRule" id="PRU00278"/>
    </source>
</evidence>
<keyword evidence="4 12" id="KW-0812">Transmembrane</keyword>
<evidence type="ECO:0000313" key="15">
    <source>
        <dbReference type="Proteomes" id="UP001155027"/>
    </source>
</evidence>
<dbReference type="PANTHER" id="PTHR47529:SF1">
    <property type="entry name" value="PERIPLASMIC CHAPERONE PPID"/>
    <property type="match status" value="1"/>
</dbReference>
<dbReference type="AlphaFoldDB" id="A0A9X2Q1N6"/>
<evidence type="ECO:0000256" key="5">
    <source>
        <dbReference type="ARBA" id="ARBA00022989"/>
    </source>
</evidence>
<dbReference type="InterPro" id="IPR052029">
    <property type="entry name" value="PpiD_chaperone"/>
</dbReference>
<reference evidence="14" key="1">
    <citation type="submission" date="2022-08" db="EMBL/GenBank/DDBJ databases">
        <title>Genomic Encyclopedia of Type Strains, Phase V (KMG-V): Genome sequencing to study the core and pangenomes of soil and plant-associated prokaryotes.</title>
        <authorList>
            <person name="Whitman W."/>
        </authorList>
    </citation>
    <scope>NUCLEOTIDE SEQUENCE</scope>
    <source>
        <strain evidence="14">0</strain>
    </source>
</reference>
<keyword evidence="3" id="KW-0997">Cell inner membrane</keyword>
<evidence type="ECO:0000256" key="6">
    <source>
        <dbReference type="ARBA" id="ARBA00023136"/>
    </source>
</evidence>
<evidence type="ECO:0000256" key="4">
    <source>
        <dbReference type="ARBA" id="ARBA00022692"/>
    </source>
</evidence>
<evidence type="ECO:0000256" key="12">
    <source>
        <dbReference type="SAM" id="Phobius"/>
    </source>
</evidence>
<evidence type="ECO:0000256" key="10">
    <source>
        <dbReference type="ARBA" id="ARBA00042775"/>
    </source>
</evidence>
<protein>
    <recommendedName>
        <fullName evidence="9">Periplasmic chaperone PpiD</fullName>
    </recommendedName>
    <alternativeName>
        <fullName evidence="10">Periplasmic folding chaperone</fullName>
    </alternativeName>
</protein>
<dbReference type="Gene3D" id="1.10.4030.10">
    <property type="entry name" value="Porin chaperone SurA, peptide-binding domain"/>
    <property type="match status" value="1"/>
</dbReference>
<dbReference type="GO" id="GO:0005886">
    <property type="term" value="C:plasma membrane"/>
    <property type="evidence" value="ECO:0007669"/>
    <property type="project" value="UniProtKB-SubCell"/>
</dbReference>
<comment type="similarity">
    <text evidence="8">Belongs to the PpiD chaperone family.</text>
</comment>
<keyword evidence="2" id="KW-1003">Cell membrane</keyword>
<dbReference type="PANTHER" id="PTHR47529">
    <property type="entry name" value="PEPTIDYL-PROLYL CIS-TRANS ISOMERASE D"/>
    <property type="match status" value="1"/>
</dbReference>
<evidence type="ECO:0000256" key="1">
    <source>
        <dbReference type="ARBA" id="ARBA00004382"/>
    </source>
</evidence>
<dbReference type="Proteomes" id="UP001155027">
    <property type="component" value="Unassembled WGS sequence"/>
</dbReference>
<dbReference type="SUPFAM" id="SSF109998">
    <property type="entry name" value="Triger factor/SurA peptide-binding domain-like"/>
    <property type="match status" value="1"/>
</dbReference>
<dbReference type="Pfam" id="PF13623">
    <property type="entry name" value="SurA_N_2"/>
    <property type="match status" value="1"/>
</dbReference>
<gene>
    <name evidence="14" type="ORF">GGP71_000627</name>
</gene>
<comment type="subcellular location">
    <subcellularLocation>
        <location evidence="1">Cell inner membrane</location>
        <topology evidence="1">Single-pass type II membrane protein</topology>
        <orientation evidence="1">Periplasmic side</orientation>
    </subcellularLocation>
</comment>
<evidence type="ECO:0000256" key="2">
    <source>
        <dbReference type="ARBA" id="ARBA00022475"/>
    </source>
</evidence>
<dbReference type="RefSeq" id="WP_259079448.1">
    <property type="nucleotide sequence ID" value="NZ_JANUAU010000002.1"/>
</dbReference>
<dbReference type="PROSITE" id="PS50198">
    <property type="entry name" value="PPIC_PPIASE_2"/>
    <property type="match status" value="1"/>
</dbReference>
<dbReference type="InterPro" id="IPR046357">
    <property type="entry name" value="PPIase_dom_sf"/>
</dbReference>
<dbReference type="Pfam" id="PF00639">
    <property type="entry name" value="Rotamase"/>
    <property type="match status" value="1"/>
</dbReference>
<sequence length="691" mass="76852">MGAMNTLRQNTGVILWILVLSFGIIWTLQDSDVFSAMNQTNRNVATVNGTPIQNEDYQRILKRQRQRFQQQMGGDMNPQMESRVREQAYNQVVNQELLQQEMKRLGISVTDSEVEAMVFGENPHPVIRRQFADSTGQINYQLLQNMASNPEARTQWIKLEEFLRRQRRQQKMSSLVQSTIQVSEADIKDYYRRQNSSASAQYVALRYARVSDDSITVTESDLRDYYDNNREAYKREKTVTLQYATTSKEATAEDSSGIAGDLAGLRADFATTENDSLFLLNNASDQDFSSAYRTPDQMNARVADSVYASPEPGRIVGPVFGGGQAHLLKVRDTRPAENDFLHARHILLKTDQADSEVAGRLRAIRDSLEAGAASFAEMARRYSDDGSASDGGDLGWFARGSMVDAFEDAAFGAEPGTLVGPVRSEFGYHLIRVEARASQAVQVADLAYNLSPSRATLSDKESQLGDLAYFAEEEGAFEEEAQRLGLSVQEVQVETDQSSVPGIGQSAALSQFLESASNGTISDVIELSDKFVVAEVTNVTPEGYRSFSEVKSQIRPQVELQKKRAVQTRRMERALAQNTFEALPEALGTELRTQSDLTYSTSTVPGLGQEPQFVGTVFGLDEGETSGVVAGNNAAFIVKTTQKTTPPPLTDQKRKQLRQRLLKQRRQQVSSNWIAALKEDATIKDNRSQLR</sequence>
<dbReference type="Gene3D" id="3.10.50.40">
    <property type="match status" value="1"/>
</dbReference>
<comment type="caution">
    <text evidence="14">The sequence shown here is derived from an EMBL/GenBank/DDBJ whole genome shotgun (WGS) entry which is preliminary data.</text>
</comment>
<dbReference type="InterPro" id="IPR000297">
    <property type="entry name" value="PPIase_PpiC"/>
</dbReference>
<keyword evidence="11" id="KW-0697">Rotamase</keyword>